<proteinExistence type="predicted"/>
<dbReference type="AlphaFoldDB" id="A0A072PDZ6"/>
<dbReference type="SUPFAM" id="SSF53448">
    <property type="entry name" value="Nucleotide-diphospho-sugar transferases"/>
    <property type="match status" value="1"/>
</dbReference>
<comment type="caution">
    <text evidence="3">The sequence shown here is derived from an EMBL/GenBank/DDBJ whole genome shotgun (WGS) entry which is preliminary data.</text>
</comment>
<dbReference type="Proteomes" id="UP000027920">
    <property type="component" value="Unassembled WGS sequence"/>
</dbReference>
<dbReference type="HOGENOM" id="CLU_014663_0_0_1"/>
<gene>
    <name evidence="3" type="ORF">A1O9_10161</name>
</gene>
<dbReference type="InterPro" id="IPR001173">
    <property type="entry name" value="Glyco_trans_2-like"/>
</dbReference>
<dbReference type="GeneID" id="25285066"/>
<dbReference type="Pfam" id="PF13632">
    <property type="entry name" value="Glyco_trans_2_3"/>
    <property type="match status" value="1"/>
</dbReference>
<dbReference type="EMBL" id="AMGV01000012">
    <property type="protein sequence ID" value="KEF53760.1"/>
    <property type="molecule type" value="Genomic_DNA"/>
</dbReference>
<keyword evidence="4" id="KW-1185">Reference proteome</keyword>
<dbReference type="InterPro" id="IPR029044">
    <property type="entry name" value="Nucleotide-diphossugar_trans"/>
</dbReference>
<evidence type="ECO:0000256" key="1">
    <source>
        <dbReference type="SAM" id="Phobius"/>
    </source>
</evidence>
<dbReference type="OrthoDB" id="5819478at2759"/>
<keyword evidence="1" id="KW-1133">Transmembrane helix</keyword>
<feature type="domain" description="Glycosyltransferase 2-like" evidence="2">
    <location>
        <begin position="104"/>
        <end position="374"/>
    </location>
</feature>
<dbReference type="VEuPathDB" id="FungiDB:A1O9_10161"/>
<dbReference type="PANTHER" id="PTHR36851:SF1">
    <property type="entry name" value="GLYCO_TRANS_2-LIKE DOMAIN-CONTAINING PROTEIN"/>
    <property type="match status" value="1"/>
</dbReference>
<evidence type="ECO:0000259" key="2">
    <source>
        <dbReference type="Pfam" id="PF13632"/>
    </source>
</evidence>
<evidence type="ECO:0000313" key="4">
    <source>
        <dbReference type="Proteomes" id="UP000027920"/>
    </source>
</evidence>
<protein>
    <recommendedName>
        <fullName evidence="2">Glycosyltransferase 2-like domain-containing protein</fullName>
    </recommendedName>
</protein>
<dbReference type="RefSeq" id="XP_013256350.1">
    <property type="nucleotide sequence ID" value="XM_013400896.1"/>
</dbReference>
<dbReference type="Gene3D" id="3.90.550.10">
    <property type="entry name" value="Spore Coat Polysaccharide Biosynthesis Protein SpsA, Chain A"/>
    <property type="match status" value="1"/>
</dbReference>
<feature type="transmembrane region" description="Helical" evidence="1">
    <location>
        <begin position="373"/>
        <end position="393"/>
    </location>
</feature>
<keyword evidence="1" id="KW-0812">Transmembrane</keyword>
<organism evidence="3 4">
    <name type="scientific">Exophiala aquamarina CBS 119918</name>
    <dbReference type="NCBI Taxonomy" id="1182545"/>
    <lineage>
        <taxon>Eukaryota</taxon>
        <taxon>Fungi</taxon>
        <taxon>Dikarya</taxon>
        <taxon>Ascomycota</taxon>
        <taxon>Pezizomycotina</taxon>
        <taxon>Eurotiomycetes</taxon>
        <taxon>Chaetothyriomycetidae</taxon>
        <taxon>Chaetothyriales</taxon>
        <taxon>Herpotrichiellaceae</taxon>
        <taxon>Exophiala</taxon>
    </lineage>
</organism>
<reference evidence="3 4" key="1">
    <citation type="submission" date="2013-03" db="EMBL/GenBank/DDBJ databases">
        <title>The Genome Sequence of Exophiala aquamarina CBS 119918.</title>
        <authorList>
            <consortium name="The Broad Institute Genomics Platform"/>
            <person name="Cuomo C."/>
            <person name="de Hoog S."/>
            <person name="Gorbushina A."/>
            <person name="Walker B."/>
            <person name="Young S.K."/>
            <person name="Zeng Q."/>
            <person name="Gargeya S."/>
            <person name="Fitzgerald M."/>
            <person name="Haas B."/>
            <person name="Abouelleil A."/>
            <person name="Allen A.W."/>
            <person name="Alvarado L."/>
            <person name="Arachchi H.M."/>
            <person name="Berlin A.M."/>
            <person name="Chapman S.B."/>
            <person name="Gainer-Dewar J."/>
            <person name="Goldberg J."/>
            <person name="Griggs A."/>
            <person name="Gujja S."/>
            <person name="Hansen M."/>
            <person name="Howarth C."/>
            <person name="Imamovic A."/>
            <person name="Ireland A."/>
            <person name="Larimer J."/>
            <person name="McCowan C."/>
            <person name="Murphy C."/>
            <person name="Pearson M."/>
            <person name="Poon T.W."/>
            <person name="Priest M."/>
            <person name="Roberts A."/>
            <person name="Saif S."/>
            <person name="Shea T."/>
            <person name="Sisk P."/>
            <person name="Sykes S."/>
            <person name="Wortman J."/>
            <person name="Nusbaum C."/>
            <person name="Birren B."/>
        </authorList>
    </citation>
    <scope>NUCLEOTIDE SEQUENCE [LARGE SCALE GENOMIC DNA]</scope>
    <source>
        <strain evidence="3 4">CBS 119918</strain>
    </source>
</reference>
<evidence type="ECO:0000313" key="3">
    <source>
        <dbReference type="EMBL" id="KEF53760.1"/>
    </source>
</evidence>
<dbReference type="PANTHER" id="PTHR36851">
    <property type="entry name" value="UNNAMED PRODUCT"/>
    <property type="match status" value="1"/>
</dbReference>
<name>A0A072PDZ6_9EURO</name>
<accession>A0A072PDZ6</accession>
<keyword evidence="1" id="KW-0472">Membrane</keyword>
<feature type="transmembrane region" description="Helical" evidence="1">
    <location>
        <begin position="432"/>
        <end position="455"/>
    </location>
</feature>
<sequence>MAIIIPSYKEEVEILEASLRVLASHRYAKTSYDVFLAMEQRDPNAAAVATSLSHLFKHKFRDLQVTLHPSDIPGEAPGKSSNVSWAAKAVERKYVNSSSWTDVLITVMDSDTHLLSKYFELIFWHHLRSRGEIGLSDITFYMAPIVFDRNSNQVPRLVRMADLMWCGAGLSCFNGTLRRNAVAIPTAVYTVSLSLACLAGGWDSGPEAIGEDMHMLLKCYFATGGHLHTISIPSPASQCNVSTGKEGVRGWVANHQARYSQGLRHMWGSLDTGFAVRQWLRLSKPPETDDSRPSAREAPLPPHVLLRLKLGQYSSHRGEVNKYTWRNLILFTRLFEAHFLPNHLFLVLVASAVYASLPYPISHCRILSITLDITSYMRAIGFALMTIYFVIFYERYHQVCVEAREQEMRRVGLYEELEIEFSRRKRWTLASIIDYFVFPISGTVFGSVPLLQAIVSHFWTDKLVYVVSAKPVKAGGQGQKEQEANA</sequence>
<feature type="transmembrane region" description="Helical" evidence="1">
    <location>
        <begin position="343"/>
        <end position="361"/>
    </location>
</feature>